<dbReference type="PANTHER" id="PTHR11228:SF7">
    <property type="entry name" value="PQQA PEPTIDE CYCLASE"/>
    <property type="match status" value="1"/>
</dbReference>
<keyword evidence="2" id="KW-0004">4Fe-4S</keyword>
<dbReference type="InterPro" id="IPR050377">
    <property type="entry name" value="Radical_SAM_PqqE_MftC-like"/>
</dbReference>
<evidence type="ECO:0000256" key="5">
    <source>
        <dbReference type="ARBA" id="ARBA00023004"/>
    </source>
</evidence>
<evidence type="ECO:0000256" key="3">
    <source>
        <dbReference type="ARBA" id="ARBA00022691"/>
    </source>
</evidence>
<dbReference type="AlphaFoldDB" id="A0A150TAH0"/>
<dbReference type="InterPro" id="IPR013785">
    <property type="entry name" value="Aldolase_TIM"/>
</dbReference>
<name>A0A150TAH0_SORCE</name>
<protein>
    <submittedName>
        <fullName evidence="8">Radical SAM protein</fullName>
    </submittedName>
</protein>
<dbReference type="GO" id="GO:0003824">
    <property type="term" value="F:catalytic activity"/>
    <property type="evidence" value="ECO:0007669"/>
    <property type="project" value="InterPro"/>
</dbReference>
<evidence type="ECO:0000256" key="2">
    <source>
        <dbReference type="ARBA" id="ARBA00022485"/>
    </source>
</evidence>
<sequence length="424" mass="46471">MIEPTEIPVRALMPADLMEAKPIYAVWELTMKCDQPCQHCGSRAGAARDAELSTEEVLEVAASLARLGCREVALIGGEAYLREDLAEIVSFLARSGMRVIMQTGGRAFTAERAKALRAAGLTGLGVSVDGPAHIHDELRGNVGSHAAAIRALDNARGAGLITTANTQINRLNAHLLRETCAELRSHGIQTWQVQITVPMGRAADHPEWILEPWRVVEVIDTLAAIQREALETHVSGVPFNVFANNNIGYFGPHEQLLRSRPGGGDAHWRGCRGGINAIGIESDGTVKACPSVPTVPYAGGNVRERGLEHIWEGSAEVRFARDRDASELWGHCATCYYADECRAGCSWTAHCTLGRRGNNPFCYHRVTQLKRRGIRERLVMKQRAPHVPYDHGVFELVEEAWDAPPPPPPEPVVPRNARRRLAVI</sequence>
<reference evidence="8 9" key="1">
    <citation type="submission" date="2014-02" db="EMBL/GenBank/DDBJ databases">
        <title>The small core and large imbalanced accessory genome model reveals a collaborative survival strategy of Sorangium cellulosum strains in nature.</title>
        <authorList>
            <person name="Han K."/>
            <person name="Peng R."/>
            <person name="Blom J."/>
            <person name="Li Y.-Z."/>
        </authorList>
    </citation>
    <scope>NUCLEOTIDE SEQUENCE [LARGE SCALE GENOMIC DNA]</scope>
    <source>
        <strain evidence="8 9">So0007-03</strain>
    </source>
</reference>
<dbReference type="InterPro" id="IPR017200">
    <property type="entry name" value="PqqE-like"/>
</dbReference>
<keyword evidence="6" id="KW-0411">Iron-sulfur</keyword>
<dbReference type="Pfam" id="PF13186">
    <property type="entry name" value="SPASM"/>
    <property type="match status" value="1"/>
</dbReference>
<dbReference type="GO" id="GO:0046872">
    <property type="term" value="F:metal ion binding"/>
    <property type="evidence" value="ECO:0007669"/>
    <property type="project" value="UniProtKB-KW"/>
</dbReference>
<evidence type="ECO:0000256" key="1">
    <source>
        <dbReference type="ARBA" id="ARBA00001966"/>
    </source>
</evidence>
<evidence type="ECO:0000256" key="6">
    <source>
        <dbReference type="ARBA" id="ARBA00023014"/>
    </source>
</evidence>
<evidence type="ECO:0000256" key="4">
    <source>
        <dbReference type="ARBA" id="ARBA00022723"/>
    </source>
</evidence>
<accession>A0A150TAH0</accession>
<evidence type="ECO:0000259" key="7">
    <source>
        <dbReference type="PROSITE" id="PS51918"/>
    </source>
</evidence>
<dbReference type="SMART" id="SM00729">
    <property type="entry name" value="Elp3"/>
    <property type="match status" value="1"/>
</dbReference>
<dbReference type="SUPFAM" id="SSF102114">
    <property type="entry name" value="Radical SAM enzymes"/>
    <property type="match status" value="1"/>
</dbReference>
<dbReference type="Gene3D" id="3.20.20.70">
    <property type="entry name" value="Aldolase class I"/>
    <property type="match status" value="1"/>
</dbReference>
<dbReference type="SFLD" id="SFLDG01386">
    <property type="entry name" value="main_SPASM_domain-containing"/>
    <property type="match status" value="1"/>
</dbReference>
<comment type="caution">
    <text evidence="8">The sequence shown here is derived from an EMBL/GenBank/DDBJ whole genome shotgun (WGS) entry which is preliminary data.</text>
</comment>
<evidence type="ECO:0000313" key="8">
    <source>
        <dbReference type="EMBL" id="KYG01681.1"/>
    </source>
</evidence>
<keyword evidence="4" id="KW-0479">Metal-binding</keyword>
<dbReference type="InterPro" id="IPR006638">
    <property type="entry name" value="Elp3/MiaA/NifB-like_rSAM"/>
</dbReference>
<evidence type="ECO:0000313" key="9">
    <source>
        <dbReference type="Proteomes" id="UP000075502"/>
    </source>
</evidence>
<gene>
    <name evidence="8" type="ORF">BE21_00530</name>
</gene>
<dbReference type="NCBIfam" id="TIGR04085">
    <property type="entry name" value="rSAM_more_4Fe4S"/>
    <property type="match status" value="1"/>
</dbReference>
<dbReference type="GO" id="GO:0051539">
    <property type="term" value="F:4 iron, 4 sulfur cluster binding"/>
    <property type="evidence" value="ECO:0007669"/>
    <property type="project" value="UniProtKB-KW"/>
</dbReference>
<feature type="domain" description="Radical SAM core" evidence="7">
    <location>
        <begin position="19"/>
        <end position="228"/>
    </location>
</feature>
<dbReference type="SFLD" id="SFLDG01067">
    <property type="entry name" value="SPASM/twitch_domain_containing"/>
    <property type="match status" value="1"/>
</dbReference>
<keyword evidence="3" id="KW-0949">S-adenosyl-L-methionine</keyword>
<dbReference type="SFLD" id="SFLDS00029">
    <property type="entry name" value="Radical_SAM"/>
    <property type="match status" value="1"/>
</dbReference>
<dbReference type="CDD" id="cd01335">
    <property type="entry name" value="Radical_SAM"/>
    <property type="match status" value="1"/>
</dbReference>
<proteinExistence type="predicted"/>
<dbReference type="PIRSF" id="PIRSF037420">
    <property type="entry name" value="PQQ_syn_pqqE"/>
    <property type="match status" value="1"/>
</dbReference>
<dbReference type="PANTHER" id="PTHR11228">
    <property type="entry name" value="RADICAL SAM DOMAIN PROTEIN"/>
    <property type="match status" value="1"/>
</dbReference>
<comment type="cofactor">
    <cofactor evidence="1">
        <name>[4Fe-4S] cluster</name>
        <dbReference type="ChEBI" id="CHEBI:49883"/>
    </cofactor>
</comment>
<dbReference type="InterPro" id="IPR007197">
    <property type="entry name" value="rSAM"/>
</dbReference>
<dbReference type="InterPro" id="IPR023885">
    <property type="entry name" value="4Fe4S-binding_SPASM_dom"/>
</dbReference>
<organism evidence="8 9">
    <name type="scientific">Sorangium cellulosum</name>
    <name type="common">Polyangium cellulosum</name>
    <dbReference type="NCBI Taxonomy" id="56"/>
    <lineage>
        <taxon>Bacteria</taxon>
        <taxon>Pseudomonadati</taxon>
        <taxon>Myxococcota</taxon>
        <taxon>Polyangia</taxon>
        <taxon>Polyangiales</taxon>
        <taxon>Polyangiaceae</taxon>
        <taxon>Sorangium</taxon>
    </lineage>
</organism>
<dbReference type="InterPro" id="IPR058240">
    <property type="entry name" value="rSAM_sf"/>
</dbReference>
<dbReference type="EMBL" id="JEME01003245">
    <property type="protein sequence ID" value="KYG01681.1"/>
    <property type="molecule type" value="Genomic_DNA"/>
</dbReference>
<dbReference type="PROSITE" id="PS51918">
    <property type="entry name" value="RADICAL_SAM"/>
    <property type="match status" value="1"/>
</dbReference>
<dbReference type="Proteomes" id="UP000075502">
    <property type="component" value="Unassembled WGS sequence"/>
</dbReference>
<dbReference type="Pfam" id="PF04055">
    <property type="entry name" value="Radical_SAM"/>
    <property type="match status" value="1"/>
</dbReference>
<keyword evidence="5" id="KW-0408">Iron</keyword>